<protein>
    <submittedName>
        <fullName evidence="2">DUF4097 family beta strand repeat protein</fullName>
    </submittedName>
</protein>
<name>A0A6C0RHZ4_9BACT</name>
<dbReference type="KEGG" id="drc:G0Q07_19455"/>
<dbReference type="AlphaFoldDB" id="A0A6C0RHZ4"/>
<feature type="domain" description="DUF4097" evidence="1">
    <location>
        <begin position="75"/>
        <end position="233"/>
    </location>
</feature>
<dbReference type="EMBL" id="CP048409">
    <property type="protein sequence ID" value="QIA09749.1"/>
    <property type="molecule type" value="Genomic_DNA"/>
</dbReference>
<evidence type="ECO:0000313" key="2">
    <source>
        <dbReference type="EMBL" id="QIA09749.1"/>
    </source>
</evidence>
<evidence type="ECO:0000259" key="1">
    <source>
        <dbReference type="Pfam" id="PF13349"/>
    </source>
</evidence>
<accession>A0A6C0RHZ4</accession>
<dbReference type="Pfam" id="PF13349">
    <property type="entry name" value="DUF4097"/>
    <property type="match status" value="1"/>
</dbReference>
<sequence>MDYTVWIPDSNRLKVDNKFGDIYIGDYRGEADITLSNGNMKAHDFSNLNLTLNFADATINKIEKGRLDCNFSELYLIEMGTVHLQSKSTEFELQKVESLSVSSRRDKFRIRQIELLDAQSSFSSFRINKLTDRAKIQSEYGDIEIEGTVPDFSGINIESRSTDINLYFNSESAFSFDIQHTKAELSLDNHFTVEKEDTLDEKENEIKITGNFGAAPESTEKLIIRANSGNINLRTAY</sequence>
<dbReference type="RefSeq" id="WP_163348718.1">
    <property type="nucleotide sequence ID" value="NZ_CP048409.1"/>
</dbReference>
<evidence type="ECO:0000313" key="3">
    <source>
        <dbReference type="Proteomes" id="UP000474630"/>
    </source>
</evidence>
<organism evidence="2 3">
    <name type="scientific">Draconibacterium halophilum</name>
    <dbReference type="NCBI Taxonomy" id="2706887"/>
    <lineage>
        <taxon>Bacteria</taxon>
        <taxon>Pseudomonadati</taxon>
        <taxon>Bacteroidota</taxon>
        <taxon>Bacteroidia</taxon>
        <taxon>Marinilabiliales</taxon>
        <taxon>Prolixibacteraceae</taxon>
        <taxon>Draconibacterium</taxon>
    </lineage>
</organism>
<gene>
    <name evidence="2" type="ORF">G0Q07_19455</name>
</gene>
<dbReference type="Proteomes" id="UP000474630">
    <property type="component" value="Chromosome"/>
</dbReference>
<keyword evidence="3" id="KW-1185">Reference proteome</keyword>
<dbReference type="InterPro" id="IPR025164">
    <property type="entry name" value="Toastrack_DUF4097"/>
</dbReference>
<reference evidence="2 3" key="1">
    <citation type="submission" date="2020-02" db="EMBL/GenBank/DDBJ databases">
        <title>Genome sequencing for Draconibacterium sp. strain M1.</title>
        <authorList>
            <person name="Park S.-J."/>
        </authorList>
    </citation>
    <scope>NUCLEOTIDE SEQUENCE [LARGE SCALE GENOMIC DNA]</scope>
    <source>
        <strain evidence="2 3">M1</strain>
    </source>
</reference>
<proteinExistence type="predicted"/>